<evidence type="ECO:0000313" key="3">
    <source>
        <dbReference type="Proteomes" id="UP000019116"/>
    </source>
</evidence>
<dbReference type="Gramene" id="TraesWEE_scaffold_023499_01G000200.1">
    <property type="protein sequence ID" value="TraesWEE_scaffold_023499_01G000200.1"/>
    <property type="gene ID" value="TraesWEE_scaffold_023499_01G000200"/>
</dbReference>
<dbReference type="Gramene" id="TraesCAD_scaffold_008519_01G000200.1">
    <property type="protein sequence ID" value="TraesCAD_scaffold_008519_01G000200.1"/>
    <property type="gene ID" value="TraesCAD_scaffold_008519_01G000200"/>
</dbReference>
<dbReference type="Gramene" id="TraesRN7A0100134700.1">
    <property type="protein sequence ID" value="TraesRN7A0100134700.1"/>
    <property type="gene ID" value="TraesRN7A0100134700"/>
</dbReference>
<evidence type="ECO:0000313" key="2">
    <source>
        <dbReference type="EnsemblPlants" id="TraesCS7A02G070500.1.cds1"/>
    </source>
</evidence>
<dbReference type="Gramene" id="TraesARI7A03G03789660.1">
    <property type="protein sequence ID" value="TraesARI7A03G03789660.1.CDS1"/>
    <property type="gene ID" value="TraesARI7A03G03789660"/>
</dbReference>
<dbReference type="Gramene" id="TraesJUL7A03G03857950.1">
    <property type="protein sequence ID" value="TraesJUL7A03G03857950.1.CDS1"/>
    <property type="gene ID" value="TraesJUL7A03G03857950"/>
</dbReference>
<dbReference type="PANTHER" id="PTHR33641:SF15">
    <property type="entry name" value="AVR9_CF-9 RAPIDLY ELICITED PROTEIN"/>
    <property type="match status" value="1"/>
</dbReference>
<dbReference type="Gramene" id="TraesROB_scaffold_003103_01G000300.1">
    <property type="protein sequence ID" value="TraesROB_scaffold_003103_01G000300.1"/>
    <property type="gene ID" value="TraesROB_scaffold_003103_01G000300"/>
</dbReference>
<dbReference type="Gramene" id="TraesSYM7A03G03771770.1">
    <property type="protein sequence ID" value="TraesSYM7A03G03771770.1.CDS1"/>
    <property type="gene ID" value="TraesSYM7A03G03771770"/>
</dbReference>
<feature type="region of interest" description="Disordered" evidence="1">
    <location>
        <begin position="30"/>
        <end position="74"/>
    </location>
</feature>
<dbReference type="OrthoDB" id="757625at2759"/>
<evidence type="ECO:0000256" key="1">
    <source>
        <dbReference type="SAM" id="MobiDB-lite"/>
    </source>
</evidence>
<dbReference type="Gramene" id="TraesCLE_scaffold_000275_01G000300.1">
    <property type="protein sequence ID" value="TraesCLE_scaffold_000275_01G000300.1"/>
    <property type="gene ID" value="TraesCLE_scaffold_000275_01G000300"/>
</dbReference>
<dbReference type="Gramene" id="TraesSTA7A03G03817110.1">
    <property type="protein sequence ID" value="TraesSTA7A03G03817110.1.CDS1"/>
    <property type="gene ID" value="TraesSTA7A03G03817110"/>
</dbReference>
<dbReference type="Gramene" id="TraesLAC7A03G03774140.1">
    <property type="protein sequence ID" value="TraesLAC7A03G03774140.1.CDS1"/>
    <property type="gene ID" value="TraesLAC7A03G03774140"/>
</dbReference>
<organism evidence="2">
    <name type="scientific">Triticum aestivum</name>
    <name type="common">Wheat</name>
    <dbReference type="NCBI Taxonomy" id="4565"/>
    <lineage>
        <taxon>Eukaryota</taxon>
        <taxon>Viridiplantae</taxon>
        <taxon>Streptophyta</taxon>
        <taxon>Embryophyta</taxon>
        <taxon>Tracheophyta</taxon>
        <taxon>Spermatophyta</taxon>
        <taxon>Magnoliopsida</taxon>
        <taxon>Liliopsida</taxon>
        <taxon>Poales</taxon>
        <taxon>Poaceae</taxon>
        <taxon>BOP clade</taxon>
        <taxon>Pooideae</taxon>
        <taxon>Triticodae</taxon>
        <taxon>Triticeae</taxon>
        <taxon>Triticinae</taxon>
        <taxon>Triticum</taxon>
    </lineage>
</organism>
<feature type="compositionally biased region" description="Basic and acidic residues" evidence="1">
    <location>
        <begin position="34"/>
        <end position="44"/>
    </location>
</feature>
<dbReference type="Gramene" id="TraesLDM7A03G03828460.1">
    <property type="protein sequence ID" value="TraesLDM7A03G03828460.1.CDS1"/>
    <property type="gene ID" value="TraesLDM7A03G03828460"/>
</dbReference>
<dbReference type="PANTHER" id="PTHR33641">
    <property type="entry name" value="OS06G0133500 PROTEIN"/>
    <property type="match status" value="1"/>
</dbReference>
<reference evidence="2" key="2">
    <citation type="submission" date="2018-10" db="UniProtKB">
        <authorList>
            <consortium name="EnsemblPlants"/>
        </authorList>
    </citation>
    <scope>IDENTIFICATION</scope>
</reference>
<dbReference type="Gramene" id="TraesNOR7A03G03864100.1">
    <property type="protein sequence ID" value="TraesNOR7A03G03864100.1.CDS1"/>
    <property type="gene ID" value="TraesNOR7A03G03864100"/>
</dbReference>
<dbReference type="Gramene" id="TraesCS7A03G0159300.1">
    <property type="protein sequence ID" value="TraesCS7A03G0159300.1.CDS1"/>
    <property type="gene ID" value="TraesCS7A03G0159300"/>
</dbReference>
<keyword evidence="3" id="KW-1185">Reference proteome</keyword>
<proteinExistence type="predicted"/>
<dbReference type="Gramene" id="TraesMAC7A03G03823160.1">
    <property type="protein sequence ID" value="TraesMAC7A03G03823160.1.CDS1"/>
    <property type="gene ID" value="TraesMAC7A03G03823160"/>
</dbReference>
<dbReference type="Gramene" id="TraesJAG7A03G03805660.1">
    <property type="protein sequence ID" value="TraesJAG7A03G03805660.1.CDS1"/>
    <property type="gene ID" value="TraesJAG7A03G03805660"/>
</dbReference>
<dbReference type="OMA" id="EMRRPRF"/>
<name>A0A3B6R876_WHEAT</name>
<reference evidence="2" key="1">
    <citation type="submission" date="2018-08" db="EMBL/GenBank/DDBJ databases">
        <authorList>
            <person name="Rossello M."/>
        </authorList>
    </citation>
    <scope>NUCLEOTIDE SEQUENCE [LARGE SCALE GENOMIC DNA]</scope>
    <source>
        <strain evidence="2">cv. Chinese Spring</strain>
    </source>
</reference>
<dbReference type="Proteomes" id="UP000019116">
    <property type="component" value="Chromosome 7A"/>
</dbReference>
<accession>A0A3B6R876</accession>
<dbReference type="Gramene" id="TraesCS7A02G070500.1">
    <property type="protein sequence ID" value="TraesCS7A02G070500.1.cds1"/>
    <property type="gene ID" value="TraesCS7A02G070500"/>
</dbReference>
<dbReference type="Gramene" id="TraesPARA_EIv1.0_2241940.1">
    <property type="protein sequence ID" value="TraesPARA_EIv1.0_2241940.1.CDS1"/>
    <property type="gene ID" value="TraesPARA_EIv1.0_2241940"/>
</dbReference>
<sequence>MDKMLVFFILSASPADNNPGARGSWARLSWRGMQQDEKRPEAEQQHQQQLGKGKPQSQSQLPPPRQPRFAPEFDGIDCFETIIWRQ</sequence>
<protein>
    <submittedName>
        <fullName evidence="2">Uncharacterized protein</fullName>
    </submittedName>
</protein>
<dbReference type="AlphaFoldDB" id="A0A3B6R876"/>
<dbReference type="EnsemblPlants" id="TraesCS7A02G070500.1">
    <property type="protein sequence ID" value="TraesCS7A02G070500.1.cds1"/>
    <property type="gene ID" value="TraesCS7A02G070500"/>
</dbReference>